<organism evidence="3 4">
    <name type="scientific">Clonostachys chloroleuca</name>
    <dbReference type="NCBI Taxonomy" id="1926264"/>
    <lineage>
        <taxon>Eukaryota</taxon>
        <taxon>Fungi</taxon>
        <taxon>Dikarya</taxon>
        <taxon>Ascomycota</taxon>
        <taxon>Pezizomycotina</taxon>
        <taxon>Sordariomycetes</taxon>
        <taxon>Hypocreomycetidae</taxon>
        <taxon>Hypocreales</taxon>
        <taxon>Bionectriaceae</taxon>
        <taxon>Clonostachys</taxon>
    </lineage>
</organism>
<feature type="region of interest" description="Disordered" evidence="1">
    <location>
        <begin position="304"/>
        <end position="323"/>
    </location>
</feature>
<reference evidence="3" key="1">
    <citation type="submission" date="2023-01" db="EMBL/GenBank/DDBJ databases">
        <authorList>
            <person name="Piombo E."/>
        </authorList>
    </citation>
    <scope>NUCLEOTIDE SEQUENCE</scope>
</reference>
<evidence type="ECO:0000313" key="4">
    <source>
        <dbReference type="Proteomes" id="UP001160390"/>
    </source>
</evidence>
<feature type="transmembrane region" description="Helical" evidence="2">
    <location>
        <begin position="256"/>
        <end position="276"/>
    </location>
</feature>
<comment type="caution">
    <text evidence="3">The sequence shown here is derived from an EMBL/GenBank/DDBJ whole genome shotgun (WGS) entry which is preliminary data.</text>
</comment>
<keyword evidence="4" id="KW-1185">Reference proteome</keyword>
<feature type="transmembrane region" description="Helical" evidence="2">
    <location>
        <begin position="374"/>
        <end position="396"/>
    </location>
</feature>
<gene>
    <name evidence="3" type="ORF">CCHLO57077_00011821</name>
</gene>
<evidence type="ECO:0000256" key="1">
    <source>
        <dbReference type="SAM" id="MobiDB-lite"/>
    </source>
</evidence>
<feature type="transmembrane region" description="Helical" evidence="2">
    <location>
        <begin position="49"/>
        <end position="70"/>
    </location>
</feature>
<protein>
    <submittedName>
        <fullName evidence="3">Uncharacterized protein</fullName>
    </submittedName>
</protein>
<proteinExistence type="predicted"/>
<feature type="compositionally biased region" description="Polar residues" evidence="1">
    <location>
        <begin position="309"/>
        <end position="318"/>
    </location>
</feature>
<feature type="transmembrane region" description="Helical" evidence="2">
    <location>
        <begin position="342"/>
        <end position="362"/>
    </location>
</feature>
<accession>A0AA35PXL1</accession>
<feature type="transmembrane region" description="Helical" evidence="2">
    <location>
        <begin position="197"/>
        <end position="218"/>
    </location>
</feature>
<dbReference type="AlphaFoldDB" id="A0AA35PXL1"/>
<feature type="transmembrane region" description="Helical" evidence="2">
    <location>
        <begin position="109"/>
        <end position="129"/>
    </location>
</feature>
<name>A0AA35PXL1_9HYPO</name>
<keyword evidence="2" id="KW-0472">Membrane</keyword>
<evidence type="ECO:0000256" key="2">
    <source>
        <dbReference type="SAM" id="Phobius"/>
    </source>
</evidence>
<sequence>MQRLARRRANQDTGGTVSSDIDIWSSDIWESSYMWTAGFPNALRLVQQFVAPLPVFIIAGIFSSYCFVSVKRREGIWVVLPHPSAAKPSSQSPLVAIIDADIAGIGIRIALWVQIGALVILTFVGSIYCRALGAKEIGAGLAVTHTSLAVALVVQMKYGTMTSADAIVGAMLLDAQGSAMSIVLVAKNVLAARWQTWISIFCQTFGLTVLFICVIKFGDGDFVNRSDDAWLCLKPFWWGWIADCPETAEAQEFNVFWLYLVLRVFASIHAALFAATNTGQFHCAEKRGEPLRGILFSRTPASIAEGSQVPGSQTPSPESSDDGTIEDLDQVLYSNCRATVTWSYAIHVILSFMSMVAAQMAMNAGMEASSGAISVGQIISMVVAIATALRVLWLVLRAIDGKSENSEGRFCKAYRFVLEFFAQAYRSVLAFVAQAYQANVREDRAVELDAREQA</sequence>
<keyword evidence="2" id="KW-1133">Transmembrane helix</keyword>
<evidence type="ECO:0000313" key="3">
    <source>
        <dbReference type="EMBL" id="CAI6063965.1"/>
    </source>
</evidence>
<dbReference type="EMBL" id="CABFNP030000619">
    <property type="protein sequence ID" value="CAI6063965.1"/>
    <property type="molecule type" value="Genomic_DNA"/>
</dbReference>
<keyword evidence="2" id="KW-0812">Transmembrane</keyword>
<dbReference type="Proteomes" id="UP001160390">
    <property type="component" value="Unassembled WGS sequence"/>
</dbReference>
<feature type="transmembrane region" description="Helical" evidence="2">
    <location>
        <begin position="136"/>
        <end position="154"/>
    </location>
</feature>